<evidence type="ECO:0000313" key="2">
    <source>
        <dbReference type="Proteomes" id="UP000335636"/>
    </source>
</evidence>
<name>A0A5E4CMX5_MARMO</name>
<protein>
    <submittedName>
        <fullName evidence="1">Uncharacterized protein</fullName>
    </submittedName>
</protein>
<proteinExistence type="predicted"/>
<dbReference type="EMBL" id="CABDUW010001654">
    <property type="protein sequence ID" value="VTJ83156.1"/>
    <property type="molecule type" value="Genomic_DNA"/>
</dbReference>
<dbReference type="Proteomes" id="UP000335636">
    <property type="component" value="Unassembled WGS sequence"/>
</dbReference>
<dbReference type="AlphaFoldDB" id="A0A5E4CMX5"/>
<accession>A0A5E4CMX5</accession>
<feature type="non-terminal residue" evidence="1">
    <location>
        <position position="115"/>
    </location>
</feature>
<sequence>ITSAVSPRRVPGLSVSAGLLTPDTQPSLAKAGLRSALAASPISTTAELPDIPHSHAGHSAATYPQHKAITWLPSPHLTAITSPDTLALETDWLDLGSPSLPYLVDAVPRSELQLA</sequence>
<organism evidence="1 2">
    <name type="scientific">Marmota monax</name>
    <name type="common">Woodchuck</name>
    <dbReference type="NCBI Taxonomy" id="9995"/>
    <lineage>
        <taxon>Eukaryota</taxon>
        <taxon>Metazoa</taxon>
        <taxon>Chordata</taxon>
        <taxon>Craniata</taxon>
        <taxon>Vertebrata</taxon>
        <taxon>Euteleostomi</taxon>
        <taxon>Mammalia</taxon>
        <taxon>Eutheria</taxon>
        <taxon>Euarchontoglires</taxon>
        <taxon>Glires</taxon>
        <taxon>Rodentia</taxon>
        <taxon>Sciuromorpha</taxon>
        <taxon>Sciuridae</taxon>
        <taxon>Xerinae</taxon>
        <taxon>Marmotini</taxon>
        <taxon>Marmota</taxon>
    </lineage>
</organism>
<reference evidence="1" key="1">
    <citation type="submission" date="2019-04" db="EMBL/GenBank/DDBJ databases">
        <authorList>
            <person name="Alioto T."/>
            <person name="Alioto T."/>
        </authorList>
    </citation>
    <scope>NUCLEOTIDE SEQUENCE [LARGE SCALE GENOMIC DNA]</scope>
</reference>
<feature type="non-terminal residue" evidence="1">
    <location>
        <position position="1"/>
    </location>
</feature>
<evidence type="ECO:0000313" key="1">
    <source>
        <dbReference type="EMBL" id="VTJ83156.1"/>
    </source>
</evidence>
<comment type="caution">
    <text evidence="1">The sequence shown here is derived from an EMBL/GenBank/DDBJ whole genome shotgun (WGS) entry which is preliminary data.</text>
</comment>
<keyword evidence="2" id="KW-1185">Reference proteome</keyword>
<gene>
    <name evidence="1" type="ORF">MONAX_5E016681</name>
</gene>